<name>A0A2T7BPR8_9BACT</name>
<feature type="transmembrane region" description="Helical" evidence="6">
    <location>
        <begin position="20"/>
        <end position="41"/>
    </location>
</feature>
<feature type="domain" description="MacB-like periplasmic core" evidence="8">
    <location>
        <begin position="423"/>
        <end position="587"/>
    </location>
</feature>
<dbReference type="GO" id="GO:0005886">
    <property type="term" value="C:plasma membrane"/>
    <property type="evidence" value="ECO:0007669"/>
    <property type="project" value="UniProtKB-SubCell"/>
</dbReference>
<dbReference type="PROSITE" id="PS51257">
    <property type="entry name" value="PROKAR_LIPOPROTEIN"/>
    <property type="match status" value="1"/>
</dbReference>
<protein>
    <submittedName>
        <fullName evidence="9">ABC transporter permease</fullName>
    </submittedName>
</protein>
<evidence type="ECO:0000256" key="6">
    <source>
        <dbReference type="SAM" id="Phobius"/>
    </source>
</evidence>
<dbReference type="RefSeq" id="WP_108686311.1">
    <property type="nucleotide sequence ID" value="NZ_QCYK01000001.1"/>
</dbReference>
<dbReference type="Pfam" id="PF12704">
    <property type="entry name" value="MacB_PCD"/>
    <property type="match status" value="2"/>
</dbReference>
<feature type="transmembrane region" description="Helical" evidence="6">
    <location>
        <begin position="664"/>
        <end position="684"/>
    </location>
</feature>
<keyword evidence="4 6" id="KW-1133">Transmembrane helix</keyword>
<sequence>MFKNYLKMALRNLRRHSLFAGLNIFGLAIGMACSILIFLWVQDENSYDRFHPNAGQTYRLVGDVMGTKAAVTPWVMGPELQRQLPGVEHVTRVNLQQGKRLVSAGGRKFEEKNVLYADSNFLQMFNYPLLEGDAATVLGKPHVVLVSRAAAQRYFGKEDPVGKTLHIDNSITGVDVQVAGVLKDIPHNSHLQFDFLLPFSETGMSARWNTFAAFTYLQLQPGVDLKQLVSKINDLYKEHDNGRTPATFSLQPLTSVHLQSDRMMDVPGQGNAQYVRIMLLVGIFVLVIACINFMNLSTAVAGKRAKEVGLRKTVGALRRQLFLQFIAESFVTCLLALILGSGLAYALLPYFNQLADKQLHLQFTDTRLLGILLCIALGVGLLSGAYPALFLSRFNPVQVLKGQKTGAGRRSLLRNGLVILQFSISVILMVCTVVVYKQLQFIRQRDMGFNKDNLLYVEMPRVGDLFNQSQALKTALQQQTGLADYSIVSELPVWLTNEVNQLQWPGKTPDQEMLAGMLSVDGNFTRTFGVRLLAGRFLEDGRPADDSNFVVNEAALRAMHMQPATALGQSIGMGDEHGTIVGVVQDFNFKPVQEPVEPLFLRHNRFGGFFVIRTSGAALQSTIERVQTLFKQVYHDYPFNYGFVADDINRLYASERRMGSLVNIFAALSIIISCLGLFGLVTFATQQRVKEIGIRKVMGAGEAGIVALLTKDFIALVALALLVAFPVAHWLMGHWLAGFAYHVHLSWWIFVVAGITAICIALATISFQAIRAATVSPVKSLKAD</sequence>
<feature type="transmembrane region" description="Helical" evidence="6">
    <location>
        <begin position="705"/>
        <end position="727"/>
    </location>
</feature>
<dbReference type="AlphaFoldDB" id="A0A2T7BPR8"/>
<feature type="transmembrane region" description="Helical" evidence="6">
    <location>
        <begin position="368"/>
        <end position="391"/>
    </location>
</feature>
<evidence type="ECO:0000256" key="4">
    <source>
        <dbReference type="ARBA" id="ARBA00022989"/>
    </source>
</evidence>
<dbReference type="InterPro" id="IPR025857">
    <property type="entry name" value="MacB_PCD"/>
</dbReference>
<keyword evidence="10" id="KW-1185">Reference proteome</keyword>
<keyword evidence="2" id="KW-1003">Cell membrane</keyword>
<dbReference type="PANTHER" id="PTHR30572:SF18">
    <property type="entry name" value="ABC-TYPE MACROLIDE FAMILY EXPORT SYSTEM PERMEASE COMPONENT 2"/>
    <property type="match status" value="1"/>
</dbReference>
<evidence type="ECO:0000259" key="7">
    <source>
        <dbReference type="Pfam" id="PF02687"/>
    </source>
</evidence>
<reference evidence="9 10" key="1">
    <citation type="submission" date="2018-04" db="EMBL/GenBank/DDBJ databases">
        <title>Chitinophaga fuyangensis sp. nov., isolated from soil in a chemical factory.</title>
        <authorList>
            <person name="Chen K."/>
        </authorList>
    </citation>
    <scope>NUCLEOTIDE SEQUENCE [LARGE SCALE GENOMIC DNA]</scope>
    <source>
        <strain evidence="9 10">LY-1</strain>
    </source>
</reference>
<dbReference type="Pfam" id="PF02687">
    <property type="entry name" value="FtsX"/>
    <property type="match status" value="2"/>
</dbReference>
<dbReference type="EMBL" id="QCYK01000001">
    <property type="protein sequence ID" value="PUZ29674.1"/>
    <property type="molecule type" value="Genomic_DNA"/>
</dbReference>
<dbReference type="PANTHER" id="PTHR30572">
    <property type="entry name" value="MEMBRANE COMPONENT OF TRANSPORTER-RELATED"/>
    <property type="match status" value="1"/>
</dbReference>
<evidence type="ECO:0000256" key="5">
    <source>
        <dbReference type="ARBA" id="ARBA00023136"/>
    </source>
</evidence>
<keyword evidence="5 6" id="KW-0472">Membrane</keyword>
<evidence type="ECO:0000256" key="1">
    <source>
        <dbReference type="ARBA" id="ARBA00004651"/>
    </source>
</evidence>
<comment type="subcellular location">
    <subcellularLocation>
        <location evidence="1">Cell membrane</location>
        <topology evidence="1">Multi-pass membrane protein</topology>
    </subcellularLocation>
</comment>
<organism evidence="9 10">
    <name type="scientific">Chitinophaga parva</name>
    <dbReference type="NCBI Taxonomy" id="2169414"/>
    <lineage>
        <taxon>Bacteria</taxon>
        <taxon>Pseudomonadati</taxon>
        <taxon>Bacteroidota</taxon>
        <taxon>Chitinophagia</taxon>
        <taxon>Chitinophagales</taxon>
        <taxon>Chitinophagaceae</taxon>
        <taxon>Chitinophaga</taxon>
    </lineage>
</organism>
<comment type="caution">
    <text evidence="9">The sequence shown here is derived from an EMBL/GenBank/DDBJ whole genome shotgun (WGS) entry which is preliminary data.</text>
</comment>
<feature type="domain" description="MacB-like periplasmic core" evidence="8">
    <location>
        <begin position="21"/>
        <end position="234"/>
    </location>
</feature>
<dbReference type="Proteomes" id="UP000244450">
    <property type="component" value="Unassembled WGS sequence"/>
</dbReference>
<evidence type="ECO:0000313" key="10">
    <source>
        <dbReference type="Proteomes" id="UP000244450"/>
    </source>
</evidence>
<feature type="domain" description="ABC3 transporter permease C-terminal" evidence="7">
    <location>
        <begin position="663"/>
        <end position="777"/>
    </location>
</feature>
<dbReference type="InterPro" id="IPR050250">
    <property type="entry name" value="Macrolide_Exporter_MacB"/>
</dbReference>
<feature type="transmembrane region" description="Helical" evidence="6">
    <location>
        <begin position="277"/>
        <end position="300"/>
    </location>
</feature>
<keyword evidence="3 6" id="KW-0812">Transmembrane</keyword>
<dbReference type="OrthoDB" id="5933722at2"/>
<feature type="transmembrane region" description="Helical" evidence="6">
    <location>
        <begin position="747"/>
        <end position="770"/>
    </location>
</feature>
<dbReference type="InterPro" id="IPR003838">
    <property type="entry name" value="ABC3_permease_C"/>
</dbReference>
<proteinExistence type="predicted"/>
<evidence type="ECO:0000313" key="9">
    <source>
        <dbReference type="EMBL" id="PUZ29674.1"/>
    </source>
</evidence>
<gene>
    <name evidence="9" type="ORF">DCC81_09615</name>
</gene>
<accession>A0A2T7BPR8</accession>
<feature type="transmembrane region" description="Helical" evidence="6">
    <location>
        <begin position="412"/>
        <end position="436"/>
    </location>
</feature>
<evidence type="ECO:0000256" key="2">
    <source>
        <dbReference type="ARBA" id="ARBA00022475"/>
    </source>
</evidence>
<dbReference type="GO" id="GO:0022857">
    <property type="term" value="F:transmembrane transporter activity"/>
    <property type="evidence" value="ECO:0007669"/>
    <property type="project" value="TreeGrafter"/>
</dbReference>
<evidence type="ECO:0000256" key="3">
    <source>
        <dbReference type="ARBA" id="ARBA00022692"/>
    </source>
</evidence>
<feature type="transmembrane region" description="Helical" evidence="6">
    <location>
        <begin position="321"/>
        <end position="348"/>
    </location>
</feature>
<evidence type="ECO:0000259" key="8">
    <source>
        <dbReference type="Pfam" id="PF12704"/>
    </source>
</evidence>
<feature type="domain" description="ABC3 transporter permease C-terminal" evidence="7">
    <location>
        <begin position="280"/>
        <end position="396"/>
    </location>
</feature>